<accession>A0ABP0AE86</accession>
<protein>
    <submittedName>
        <fullName evidence="2">Uncharacterized protein</fullName>
    </submittedName>
</protein>
<reference evidence="2" key="1">
    <citation type="submission" date="2023-12" db="EMBL/GenBank/DDBJ databases">
        <authorList>
            <person name="Brown T."/>
        </authorList>
    </citation>
    <scope>NUCLEOTIDE SEQUENCE</scope>
</reference>
<evidence type="ECO:0000256" key="1">
    <source>
        <dbReference type="SAM" id="MobiDB-lite"/>
    </source>
</evidence>
<gene>
    <name evidence="2" type="ORF">MPIPNATIZW_LOCUS15033</name>
</gene>
<sequence>MLQLTFQSVFCPFSPPLNPHPLNTDQNQNPLELCPVSEALGGTDGLRSRTRRHRETDASKFPPRPQPGVSFPLDCRRRQGRCLAAPTNRVQGSFPRAAIRPMAELGVERSSDEPRWLRPCTTRSSC</sequence>
<proteinExistence type="predicted"/>
<dbReference type="Proteomes" id="UP001314169">
    <property type="component" value="Chromosome 6"/>
</dbReference>
<evidence type="ECO:0000313" key="2">
    <source>
        <dbReference type="EMBL" id="CAK6446727.1"/>
    </source>
</evidence>
<feature type="region of interest" description="Disordered" evidence="1">
    <location>
        <begin position="36"/>
        <end position="71"/>
    </location>
</feature>
<name>A0ABP0AE86_PIPNA</name>
<organism evidence="2 3">
    <name type="scientific">Pipistrellus nathusii</name>
    <name type="common">Nathusius' pipistrelle</name>
    <dbReference type="NCBI Taxonomy" id="59473"/>
    <lineage>
        <taxon>Eukaryota</taxon>
        <taxon>Metazoa</taxon>
        <taxon>Chordata</taxon>
        <taxon>Craniata</taxon>
        <taxon>Vertebrata</taxon>
        <taxon>Euteleostomi</taxon>
        <taxon>Mammalia</taxon>
        <taxon>Eutheria</taxon>
        <taxon>Laurasiatheria</taxon>
        <taxon>Chiroptera</taxon>
        <taxon>Yangochiroptera</taxon>
        <taxon>Vespertilionidae</taxon>
        <taxon>Pipistrellus</taxon>
    </lineage>
</organism>
<keyword evidence="3" id="KW-1185">Reference proteome</keyword>
<dbReference type="EMBL" id="OY882863">
    <property type="protein sequence ID" value="CAK6446727.1"/>
    <property type="molecule type" value="Genomic_DNA"/>
</dbReference>
<evidence type="ECO:0000313" key="3">
    <source>
        <dbReference type="Proteomes" id="UP001314169"/>
    </source>
</evidence>